<evidence type="ECO:0000256" key="9">
    <source>
        <dbReference type="ARBA" id="ARBA00023242"/>
    </source>
</evidence>
<reference evidence="14" key="1">
    <citation type="submission" date="2007-03" db="EMBL/GenBank/DDBJ databases">
        <title>Annotation of Culex pipiens quinquefasciatus.</title>
        <authorList>
            <consortium name="The Broad Institute Genome Sequencing Platform"/>
            <person name="Atkinson P.W."/>
            <person name="Hemingway J."/>
            <person name="Christensen B.M."/>
            <person name="Higgs S."/>
            <person name="Kodira C."/>
            <person name="Hannick L."/>
            <person name="Megy K."/>
            <person name="O'Leary S."/>
            <person name="Pearson M."/>
            <person name="Haas B.J."/>
            <person name="Mauceli E."/>
            <person name="Wortman J.R."/>
            <person name="Lee N.H."/>
            <person name="Guigo R."/>
            <person name="Stanke M."/>
            <person name="Alvarado L."/>
            <person name="Amedeo P."/>
            <person name="Antoine C.H."/>
            <person name="Arensburger P."/>
            <person name="Bidwell S.L."/>
            <person name="Crawford M."/>
            <person name="Camaro F."/>
            <person name="Devon K."/>
            <person name="Engels R."/>
            <person name="Hammond M."/>
            <person name="Howarth C."/>
            <person name="Koehrsen M."/>
            <person name="Lawson D."/>
            <person name="Montgomery P."/>
            <person name="Nene V."/>
            <person name="Nusbaum C."/>
            <person name="Puiu D."/>
            <person name="Romero-Severson J."/>
            <person name="Severson D.W."/>
            <person name="Shumway M."/>
            <person name="Sisk P."/>
            <person name="Stolte C."/>
            <person name="Zeng Q."/>
            <person name="Eisenstadt E."/>
            <person name="Fraser-Liggett C."/>
            <person name="Strausberg R."/>
            <person name="Galagan J."/>
            <person name="Birren B."/>
            <person name="Collins F.H."/>
        </authorList>
    </citation>
    <scope>NUCLEOTIDE SEQUENCE [LARGE SCALE GENOMIC DNA]</scope>
    <source>
        <strain evidence="14">JHB</strain>
    </source>
</reference>
<evidence type="ECO:0000256" key="3">
    <source>
        <dbReference type="ARBA" id="ARBA00022771"/>
    </source>
</evidence>
<evidence type="ECO:0000256" key="5">
    <source>
        <dbReference type="ARBA" id="ARBA00023015"/>
    </source>
</evidence>
<comment type="subcellular location">
    <subcellularLocation>
        <location evidence="1 10">Nucleus</location>
    </subcellularLocation>
</comment>
<dbReference type="InterPro" id="IPR050274">
    <property type="entry name" value="Nuclear_hormone_rcpt_NR2"/>
</dbReference>
<evidence type="ECO:0000256" key="6">
    <source>
        <dbReference type="ARBA" id="ARBA00023125"/>
    </source>
</evidence>
<feature type="region of interest" description="Disordered" evidence="11">
    <location>
        <begin position="192"/>
        <end position="236"/>
    </location>
</feature>
<name>B0W4M1_CULQU</name>
<evidence type="ECO:0000313" key="14">
    <source>
        <dbReference type="EMBL" id="EDS33866.1"/>
    </source>
</evidence>
<dbReference type="PROSITE" id="PS00031">
    <property type="entry name" value="NUCLEAR_REC_DBD_1"/>
    <property type="match status" value="1"/>
</dbReference>
<keyword evidence="7 10" id="KW-0804">Transcription</keyword>
<keyword evidence="5 10" id="KW-0805">Transcription regulation</keyword>
<dbReference type="OrthoDB" id="40902at2759"/>
<dbReference type="GO" id="GO:0003700">
    <property type="term" value="F:DNA-binding transcription factor activity"/>
    <property type="evidence" value="ECO:0007669"/>
    <property type="project" value="InterPro"/>
</dbReference>
<dbReference type="GO" id="GO:0043565">
    <property type="term" value="F:sequence-specific DNA binding"/>
    <property type="evidence" value="ECO:0007669"/>
    <property type="project" value="InterPro"/>
</dbReference>
<evidence type="ECO:0000256" key="7">
    <source>
        <dbReference type="ARBA" id="ARBA00023163"/>
    </source>
</evidence>
<feature type="compositionally biased region" description="Low complexity" evidence="11">
    <location>
        <begin position="197"/>
        <end position="213"/>
    </location>
</feature>
<keyword evidence="6 10" id="KW-0238">DNA-binding</keyword>
<accession>B0W4M1</accession>
<dbReference type="STRING" id="7176.B0W4M1"/>
<organism>
    <name type="scientific">Culex quinquefasciatus</name>
    <name type="common">Southern house mosquito</name>
    <name type="synonym">Culex pungens</name>
    <dbReference type="NCBI Taxonomy" id="7176"/>
    <lineage>
        <taxon>Eukaryota</taxon>
        <taxon>Metazoa</taxon>
        <taxon>Ecdysozoa</taxon>
        <taxon>Arthropoda</taxon>
        <taxon>Hexapoda</taxon>
        <taxon>Insecta</taxon>
        <taxon>Pterygota</taxon>
        <taxon>Neoptera</taxon>
        <taxon>Endopterygota</taxon>
        <taxon>Diptera</taxon>
        <taxon>Nematocera</taxon>
        <taxon>Culicoidea</taxon>
        <taxon>Culicidae</taxon>
        <taxon>Culicinae</taxon>
        <taxon>Culicini</taxon>
        <taxon>Culex</taxon>
        <taxon>Culex</taxon>
    </lineage>
</organism>
<dbReference type="PRINTS" id="PR00398">
    <property type="entry name" value="STRDHORMONER"/>
</dbReference>
<dbReference type="EnsemblMetazoa" id="CPIJ001878-RA">
    <property type="protein sequence ID" value="CPIJ001878-PA"/>
    <property type="gene ID" value="CPIJ001878"/>
</dbReference>
<feature type="region of interest" description="Disordered" evidence="11">
    <location>
        <begin position="556"/>
        <end position="588"/>
    </location>
</feature>
<dbReference type="InterPro" id="IPR035500">
    <property type="entry name" value="NHR-like_dom_sf"/>
</dbReference>
<dbReference type="Gene3D" id="1.10.565.10">
    <property type="entry name" value="Retinoid X Receptor"/>
    <property type="match status" value="1"/>
</dbReference>
<evidence type="ECO:0000313" key="16">
    <source>
        <dbReference type="Proteomes" id="UP000002320"/>
    </source>
</evidence>
<evidence type="ECO:0000259" key="12">
    <source>
        <dbReference type="PROSITE" id="PS51030"/>
    </source>
</evidence>
<evidence type="ECO:0000256" key="8">
    <source>
        <dbReference type="ARBA" id="ARBA00023170"/>
    </source>
</evidence>
<dbReference type="SMART" id="SM00399">
    <property type="entry name" value="ZnF_C4"/>
    <property type="match status" value="1"/>
</dbReference>
<dbReference type="InterPro" id="IPR013088">
    <property type="entry name" value="Znf_NHR/GATA"/>
</dbReference>
<dbReference type="SUPFAM" id="SSF48508">
    <property type="entry name" value="Nuclear receptor ligand-binding domain"/>
    <property type="match status" value="1"/>
</dbReference>
<gene>
    <name evidence="15" type="primary">6033167</name>
    <name evidence="14" type="ORF">CpipJ_CPIJ001878</name>
</gene>
<keyword evidence="8 10" id="KW-0675">Receptor</keyword>
<evidence type="ECO:0000256" key="11">
    <source>
        <dbReference type="SAM" id="MobiDB-lite"/>
    </source>
</evidence>
<comment type="similarity">
    <text evidence="10">Belongs to the nuclear hormone receptor family.</text>
</comment>
<dbReference type="GO" id="GO:0008270">
    <property type="term" value="F:zinc ion binding"/>
    <property type="evidence" value="ECO:0007669"/>
    <property type="project" value="UniProtKB-KW"/>
</dbReference>
<proteinExistence type="inferred from homology"/>
<dbReference type="HOGENOM" id="CLU_007368_16_2_1"/>
<dbReference type="EMBL" id="DS231838">
    <property type="protein sequence ID" value="EDS33866.1"/>
    <property type="molecule type" value="Genomic_DNA"/>
</dbReference>
<evidence type="ECO:0000259" key="13">
    <source>
        <dbReference type="PROSITE" id="PS51843"/>
    </source>
</evidence>
<dbReference type="SUPFAM" id="SSF57716">
    <property type="entry name" value="Glucocorticoid receptor-like (DNA-binding domain)"/>
    <property type="match status" value="1"/>
</dbReference>
<dbReference type="AlphaFoldDB" id="B0W4M1"/>
<feature type="compositionally biased region" description="Acidic residues" evidence="11">
    <location>
        <begin position="561"/>
        <end position="572"/>
    </location>
</feature>
<dbReference type="InterPro" id="IPR001723">
    <property type="entry name" value="Nuclear_hrmn_rcpt"/>
</dbReference>
<dbReference type="InParanoid" id="B0W4M1"/>
<dbReference type="PROSITE" id="PS51030">
    <property type="entry name" value="NUCLEAR_REC_DBD_2"/>
    <property type="match status" value="1"/>
</dbReference>
<feature type="compositionally biased region" description="Low complexity" evidence="11">
    <location>
        <begin position="281"/>
        <end position="299"/>
    </location>
</feature>
<dbReference type="KEGG" id="cqu:CpipJ_CPIJ001878"/>
<dbReference type="Gene3D" id="3.30.50.10">
    <property type="entry name" value="Erythroid Transcription Factor GATA-1, subunit A"/>
    <property type="match status" value="1"/>
</dbReference>
<feature type="compositionally biased region" description="Basic and acidic residues" evidence="11">
    <location>
        <begin position="124"/>
        <end position="135"/>
    </location>
</feature>
<dbReference type="PRINTS" id="PR00047">
    <property type="entry name" value="STROIDFINGER"/>
</dbReference>
<evidence type="ECO:0000256" key="10">
    <source>
        <dbReference type="RuleBase" id="RU004334"/>
    </source>
</evidence>
<dbReference type="GO" id="GO:0005634">
    <property type="term" value="C:nucleus"/>
    <property type="evidence" value="ECO:0007669"/>
    <property type="project" value="UniProtKB-SubCell"/>
</dbReference>
<keyword evidence="16" id="KW-1185">Reference proteome</keyword>
<dbReference type="PROSITE" id="PS51843">
    <property type="entry name" value="NR_LBD"/>
    <property type="match status" value="1"/>
</dbReference>
<dbReference type="InterPro" id="IPR000536">
    <property type="entry name" value="Nucl_hrmn_rcpt_lig-bd"/>
</dbReference>
<dbReference type="Pfam" id="PF00105">
    <property type="entry name" value="zf-C4"/>
    <property type="match status" value="1"/>
</dbReference>
<dbReference type="VEuPathDB" id="VectorBase:CPIJ001878"/>
<keyword evidence="4 10" id="KW-0862">Zinc</keyword>
<protein>
    <submittedName>
        <fullName evidence="14 15">Nuclear hormone receptor</fullName>
    </submittedName>
</protein>
<sequence length="667" mass="73683">MEPHNFDIKPSLQQMKLEPGTGVPFGGNLDDKASTAGLQHLSSLNSMSIELCLVCGDRASGRHYGAISCEGCKGFFKRSIRKQLGYQCRGSMNCEVTKHHRNRCQYCRLQKCLACGMRSDSVQHERKPIIDKKDGSAGPNPNSKYNPHRNKEYHNEQKSNAAAAAAANAASYLNIFPGFNLAEFTANLSKRVPSKSPPIASSMSTSITSSSNPFTGLASLKSQDHHHQDRAPPTPADSIAALIGLNTTAIAMSGLGPPPSSQQPQPQLDPPDSHPKPSPMDTSDNSPTSNPNPTSTNTSLEKNLICNSLEFIQNLEHELNNNNNNNSSTTLPHNHPTIKSEHPLLLLNNGEDSNGGGGVGGADDCLNFDYGSCLELSEGCVSFDIQVPNVLPNYLSAHYVCETGSRLLFATVHWMKKNQLFSMLSDSFQSELLRQTWPELFMIGLAQASGQLSFNTIMLALIQYMKTLILNKKYGSDIINYLTKYVLLIQELVGELQKLNLTDQEFAYLRLLCVFNPDNILQDNVKNQHLAKIQDMVLTSFREYYRAKHSRLMAAGSEENIREDDEEDEDSYYETSSRHQQKRRQRQNSEQRLVTILMKLPTLRALNSKRDLEDLFFSNLIGQVQIESVLTYILQTNDGAATFAGLVRNYAPAAVAVSAGGGMDSDD</sequence>
<evidence type="ECO:0000256" key="2">
    <source>
        <dbReference type="ARBA" id="ARBA00022723"/>
    </source>
</evidence>
<keyword evidence="3 10" id="KW-0863">Zinc-finger</keyword>
<keyword evidence="9 10" id="KW-0539">Nucleus</keyword>
<dbReference type="SMART" id="SM00430">
    <property type="entry name" value="HOLI"/>
    <property type="match status" value="1"/>
</dbReference>
<dbReference type="FunCoup" id="B0W4M1">
    <property type="interactions" value="2467"/>
</dbReference>
<dbReference type="FunFam" id="3.30.50.10:FF:000015">
    <property type="entry name" value="Nuclear receptor subfamily 2, group C, member 1"/>
    <property type="match status" value="1"/>
</dbReference>
<feature type="domain" description="NR LBD" evidence="13">
    <location>
        <begin position="372"/>
        <end position="637"/>
    </location>
</feature>
<dbReference type="PANTHER" id="PTHR24083">
    <property type="entry name" value="NUCLEAR HORMONE RECEPTOR"/>
    <property type="match status" value="1"/>
</dbReference>
<evidence type="ECO:0000256" key="4">
    <source>
        <dbReference type="ARBA" id="ARBA00022833"/>
    </source>
</evidence>
<dbReference type="Pfam" id="PF00104">
    <property type="entry name" value="Hormone_recep"/>
    <property type="match status" value="1"/>
</dbReference>
<dbReference type="VEuPathDB" id="VectorBase:CQUJHB008045"/>
<feature type="region of interest" description="Disordered" evidence="11">
    <location>
        <begin position="250"/>
        <end position="299"/>
    </location>
</feature>
<dbReference type="Proteomes" id="UP000002320">
    <property type="component" value="Unassembled WGS sequence"/>
</dbReference>
<evidence type="ECO:0000256" key="1">
    <source>
        <dbReference type="ARBA" id="ARBA00004123"/>
    </source>
</evidence>
<dbReference type="eggNOG" id="KOG3575">
    <property type="taxonomic scope" value="Eukaryota"/>
</dbReference>
<feature type="domain" description="Nuclear receptor" evidence="12">
    <location>
        <begin position="49"/>
        <end position="124"/>
    </location>
</feature>
<keyword evidence="2 10" id="KW-0479">Metal-binding</keyword>
<feature type="region of interest" description="Disordered" evidence="11">
    <location>
        <begin position="124"/>
        <end position="160"/>
    </location>
</feature>
<dbReference type="InterPro" id="IPR001628">
    <property type="entry name" value="Znf_hrmn_rcpt"/>
</dbReference>
<reference evidence="15" key="2">
    <citation type="submission" date="2020-05" db="UniProtKB">
        <authorList>
            <consortium name="EnsemblMetazoa"/>
        </authorList>
    </citation>
    <scope>IDENTIFICATION</scope>
    <source>
        <strain evidence="15">JHB</strain>
    </source>
</reference>
<evidence type="ECO:0000313" key="15">
    <source>
        <dbReference type="EnsemblMetazoa" id="CPIJ001878-PA"/>
    </source>
</evidence>
<dbReference type="OMA" id="SVHYVCE"/>